<evidence type="ECO:0000313" key="2">
    <source>
        <dbReference type="EMBL" id="CCC51245.1"/>
    </source>
</evidence>
<organism evidence="2">
    <name type="scientific">Trypanosoma vivax (strain Y486)</name>
    <dbReference type="NCBI Taxonomy" id="1055687"/>
    <lineage>
        <taxon>Eukaryota</taxon>
        <taxon>Discoba</taxon>
        <taxon>Euglenozoa</taxon>
        <taxon>Kinetoplastea</taxon>
        <taxon>Metakinetoplastina</taxon>
        <taxon>Trypanosomatida</taxon>
        <taxon>Trypanosomatidae</taxon>
        <taxon>Trypanosoma</taxon>
        <taxon>Duttonella</taxon>
    </lineage>
</organism>
<evidence type="ECO:0000256" key="1">
    <source>
        <dbReference type="SAM" id="Phobius"/>
    </source>
</evidence>
<sequence length="103" mass="11549">MYVLSDNLAYSNGTRHDPLVRRTRLWFCSSTGMLLLLSLFLFSLVFVPDTQVCTAAGAHDEMALPSNTFTFPQLDSARLHTFASIMQVLLLAATPRLLFHLQC</sequence>
<protein>
    <submittedName>
        <fullName evidence="2">Uncharacterized protein</fullName>
    </submittedName>
</protein>
<dbReference type="VEuPathDB" id="TriTrypDB:TvY486_1002980"/>
<accession>G0U5U4</accession>
<keyword evidence="1" id="KW-0472">Membrane</keyword>
<reference evidence="2" key="1">
    <citation type="journal article" date="2012" name="Proc. Natl. Acad. Sci. U.S.A.">
        <title>Antigenic diversity is generated by distinct evolutionary mechanisms in African trypanosome species.</title>
        <authorList>
            <person name="Jackson A.P."/>
            <person name="Berry A."/>
            <person name="Aslett M."/>
            <person name="Allison H.C."/>
            <person name="Burton P."/>
            <person name="Vavrova-Anderson J."/>
            <person name="Brown R."/>
            <person name="Browne H."/>
            <person name="Corton N."/>
            <person name="Hauser H."/>
            <person name="Gamble J."/>
            <person name="Gilderthorp R."/>
            <person name="Marcello L."/>
            <person name="McQuillan J."/>
            <person name="Otto T.D."/>
            <person name="Quail M.A."/>
            <person name="Sanders M.J."/>
            <person name="van Tonder A."/>
            <person name="Ginger M.L."/>
            <person name="Field M.C."/>
            <person name="Barry J.D."/>
            <person name="Hertz-Fowler C."/>
            <person name="Berriman M."/>
        </authorList>
    </citation>
    <scope>NUCLEOTIDE SEQUENCE</scope>
    <source>
        <strain evidence="2">Y486</strain>
    </source>
</reference>
<dbReference type="EMBL" id="HE573026">
    <property type="protein sequence ID" value="CCC51245.1"/>
    <property type="molecule type" value="Genomic_DNA"/>
</dbReference>
<keyword evidence="1" id="KW-0812">Transmembrane</keyword>
<dbReference type="AlphaFoldDB" id="G0U5U4"/>
<feature type="transmembrane region" description="Helical" evidence="1">
    <location>
        <begin position="25"/>
        <end position="47"/>
    </location>
</feature>
<gene>
    <name evidence="2" type="ORF">TVY486_1002980</name>
</gene>
<keyword evidence="1" id="KW-1133">Transmembrane helix</keyword>
<feature type="transmembrane region" description="Helical" evidence="1">
    <location>
        <begin position="79"/>
        <end position="99"/>
    </location>
</feature>
<name>G0U5U4_TRYVY</name>
<proteinExistence type="predicted"/>